<dbReference type="Gene3D" id="3.30.70.790">
    <property type="entry name" value="UreE, C-terminal domain"/>
    <property type="match status" value="1"/>
</dbReference>
<dbReference type="EMBL" id="CP048685">
    <property type="protein sequence ID" value="QPJ61478.1"/>
    <property type="molecule type" value="Genomic_DNA"/>
</dbReference>
<feature type="transmembrane region" description="Helical" evidence="1">
    <location>
        <begin position="157"/>
        <end position="178"/>
    </location>
</feature>
<gene>
    <name evidence="3" type="ORF">G3M70_06080</name>
</gene>
<keyword evidence="1" id="KW-0472">Membrane</keyword>
<dbReference type="Pfam" id="PF09413">
    <property type="entry name" value="DUF2007"/>
    <property type="match status" value="1"/>
</dbReference>
<keyword evidence="1" id="KW-1133">Transmembrane helix</keyword>
<feature type="transmembrane region" description="Helical" evidence="1">
    <location>
        <begin position="103"/>
        <end position="126"/>
    </location>
</feature>
<reference evidence="3 4" key="1">
    <citation type="submission" date="2020-02" db="EMBL/GenBank/DDBJ databases">
        <title>Genomic and physiological characterization of two novel Nitrospinaceae genera.</title>
        <authorList>
            <person name="Mueller A.J."/>
            <person name="Jung M.-Y."/>
            <person name="Strachan C.R."/>
            <person name="Herbold C.W."/>
            <person name="Kirkegaard R.H."/>
            <person name="Daims H."/>
        </authorList>
    </citation>
    <scope>NUCLEOTIDE SEQUENCE [LARGE SCALE GENOMIC DNA]</scope>
    <source>
        <strain evidence="3">EB</strain>
    </source>
</reference>
<evidence type="ECO:0000256" key="1">
    <source>
        <dbReference type="SAM" id="Phobius"/>
    </source>
</evidence>
<dbReference type="KEGG" id="nli:G3M70_06080"/>
<dbReference type="InterPro" id="IPR011322">
    <property type="entry name" value="N-reg_PII-like_a/b"/>
</dbReference>
<dbReference type="Proteomes" id="UP000594688">
    <property type="component" value="Chromosome"/>
</dbReference>
<keyword evidence="1" id="KW-0812">Transmembrane</keyword>
<evidence type="ECO:0000313" key="4">
    <source>
        <dbReference type="Proteomes" id="UP000594688"/>
    </source>
</evidence>
<dbReference type="InterPro" id="IPR018551">
    <property type="entry name" value="DUF2007"/>
</dbReference>
<dbReference type="SUPFAM" id="SSF54913">
    <property type="entry name" value="GlnB-like"/>
    <property type="match status" value="1"/>
</dbReference>
<organism evidence="3 4">
    <name type="scientific">Candidatus Nitronauta litoralis</name>
    <dbReference type="NCBI Taxonomy" id="2705533"/>
    <lineage>
        <taxon>Bacteria</taxon>
        <taxon>Pseudomonadati</taxon>
        <taxon>Nitrospinota/Tectimicrobiota group</taxon>
        <taxon>Nitrospinota</taxon>
        <taxon>Nitrospinia</taxon>
        <taxon>Nitrospinales</taxon>
        <taxon>Nitrospinaceae</taxon>
        <taxon>Candidatus Nitronauta</taxon>
    </lineage>
</organism>
<evidence type="ECO:0000313" key="3">
    <source>
        <dbReference type="EMBL" id="QPJ61478.1"/>
    </source>
</evidence>
<proteinExistence type="predicted"/>
<accession>A0A7T0BV90</accession>
<protein>
    <submittedName>
        <fullName evidence="3">DUF2007 domain-containing protein</fullName>
    </submittedName>
</protein>
<sequence>METLETVGTYSQPYEAHIAQKRLRDAGIPAFLRNEHTISIDWLLSQALGGVKVMVPSDRAEEARQILQSDGESQLDSALEDPITCPECGSPDTEPTQVRKFNAIWPVALSLVVFYFFGPEFIILVFPFFFGGPGVLCHTCGKKSYIGKWPLPRVGKFLGISISTLGVLLIFQAFLTAWNKDFVEGERDWNQDGETTLGEYLESAFVEKVPTDRSDCFDYYQKITGEKLKRECGFGNEPRMD</sequence>
<dbReference type="AlphaFoldDB" id="A0A7T0BV90"/>
<feature type="domain" description="DUF2007" evidence="2">
    <location>
        <begin position="10"/>
        <end position="69"/>
    </location>
</feature>
<evidence type="ECO:0000259" key="2">
    <source>
        <dbReference type="Pfam" id="PF09413"/>
    </source>
</evidence>
<name>A0A7T0BV90_9BACT</name>